<dbReference type="AlphaFoldDB" id="A0AAW4FXF6"/>
<gene>
    <name evidence="7" type="ORF">GFB56_35090</name>
</gene>
<feature type="non-terminal residue" evidence="7">
    <location>
        <position position="1"/>
    </location>
</feature>
<accession>A0AAW4FXF6</accession>
<dbReference type="RefSeq" id="WP_203530005.1">
    <property type="nucleotide sequence ID" value="NZ_WXFA01000060.1"/>
</dbReference>
<feature type="transmembrane region" description="Helical" evidence="6">
    <location>
        <begin position="33"/>
        <end position="55"/>
    </location>
</feature>
<keyword evidence="2" id="KW-1003">Cell membrane</keyword>
<evidence type="ECO:0000256" key="3">
    <source>
        <dbReference type="ARBA" id="ARBA00022692"/>
    </source>
</evidence>
<reference evidence="7 8" key="1">
    <citation type="submission" date="2020-01" db="EMBL/GenBank/DDBJ databases">
        <title>Draft genome assembly of Ensifer adhaerens T173.</title>
        <authorList>
            <person name="Craig J.E."/>
            <person name="Stinchcombe J.R."/>
        </authorList>
    </citation>
    <scope>NUCLEOTIDE SEQUENCE [LARGE SCALE GENOMIC DNA]</scope>
    <source>
        <strain evidence="7 8">T173</strain>
    </source>
</reference>
<proteinExistence type="predicted"/>
<evidence type="ECO:0000256" key="6">
    <source>
        <dbReference type="SAM" id="Phobius"/>
    </source>
</evidence>
<evidence type="ECO:0000313" key="8">
    <source>
        <dbReference type="Proteomes" id="UP000744980"/>
    </source>
</evidence>
<sequence length="89" mass="9703">RNTQLGRAAKLLLLAIIAALISAQWKHEAVPFTAFGVILILTVIKSRWVVVYFMGLRDLRPRLSMALVGWSAFFAVAAGTKALLATYGS</sequence>
<protein>
    <submittedName>
        <fullName evidence="7">Uncharacterized protein</fullName>
    </submittedName>
</protein>
<dbReference type="GO" id="GO:0005886">
    <property type="term" value="C:plasma membrane"/>
    <property type="evidence" value="ECO:0007669"/>
    <property type="project" value="UniProtKB-SubCell"/>
</dbReference>
<dbReference type="EMBL" id="WXFA01000060">
    <property type="protein sequence ID" value="MBM3095914.1"/>
    <property type="molecule type" value="Genomic_DNA"/>
</dbReference>
<evidence type="ECO:0000256" key="1">
    <source>
        <dbReference type="ARBA" id="ARBA00004651"/>
    </source>
</evidence>
<keyword evidence="4 6" id="KW-1133">Transmembrane helix</keyword>
<comment type="subcellular location">
    <subcellularLocation>
        <location evidence="1">Cell membrane</location>
        <topology evidence="1">Multi-pass membrane protein</topology>
    </subcellularLocation>
</comment>
<keyword evidence="3 6" id="KW-0812">Transmembrane</keyword>
<keyword evidence="8" id="KW-1185">Reference proteome</keyword>
<dbReference type="Pfam" id="PF03626">
    <property type="entry name" value="COX4_pro"/>
    <property type="match status" value="1"/>
</dbReference>
<comment type="caution">
    <text evidence="7">The sequence shown here is derived from an EMBL/GenBank/DDBJ whole genome shotgun (WGS) entry which is preliminary data.</text>
</comment>
<evidence type="ECO:0000256" key="2">
    <source>
        <dbReference type="ARBA" id="ARBA00022475"/>
    </source>
</evidence>
<evidence type="ECO:0000256" key="4">
    <source>
        <dbReference type="ARBA" id="ARBA00022989"/>
    </source>
</evidence>
<name>A0AAW4FXF6_9HYPH</name>
<dbReference type="Proteomes" id="UP000744980">
    <property type="component" value="Unassembled WGS sequence"/>
</dbReference>
<evidence type="ECO:0000313" key="7">
    <source>
        <dbReference type="EMBL" id="MBM3095914.1"/>
    </source>
</evidence>
<feature type="transmembrane region" description="Helical" evidence="6">
    <location>
        <begin position="67"/>
        <end position="87"/>
    </location>
</feature>
<organism evidence="7 8">
    <name type="scientific">Ensifer canadensis</name>
    <dbReference type="NCBI Taxonomy" id="555315"/>
    <lineage>
        <taxon>Bacteria</taxon>
        <taxon>Pseudomonadati</taxon>
        <taxon>Pseudomonadota</taxon>
        <taxon>Alphaproteobacteria</taxon>
        <taxon>Hyphomicrobiales</taxon>
        <taxon>Rhizobiaceae</taxon>
        <taxon>Sinorhizobium/Ensifer group</taxon>
        <taxon>Ensifer</taxon>
    </lineage>
</organism>
<evidence type="ECO:0000256" key="5">
    <source>
        <dbReference type="ARBA" id="ARBA00023136"/>
    </source>
</evidence>
<dbReference type="InterPro" id="IPR005171">
    <property type="entry name" value="Cyt_c_oxidase_su4_prok"/>
</dbReference>
<keyword evidence="5 6" id="KW-0472">Membrane</keyword>